<comment type="similarity">
    <text evidence="2">Belongs to the FliR/MopE/SpaR family.</text>
</comment>
<feature type="transmembrane region" description="Helical" evidence="7">
    <location>
        <begin position="12"/>
        <end position="33"/>
    </location>
</feature>
<evidence type="ECO:0000256" key="6">
    <source>
        <dbReference type="ARBA" id="ARBA00023136"/>
    </source>
</evidence>
<feature type="transmembrane region" description="Helical" evidence="7">
    <location>
        <begin position="215"/>
        <end position="235"/>
    </location>
</feature>
<name>A0A4R1LFL5_9BACT</name>
<evidence type="ECO:0000256" key="4">
    <source>
        <dbReference type="ARBA" id="ARBA00022692"/>
    </source>
</evidence>
<keyword evidence="4 7" id="KW-0812">Transmembrane</keyword>
<feature type="transmembrane region" description="Helical" evidence="7">
    <location>
        <begin position="53"/>
        <end position="74"/>
    </location>
</feature>
<evidence type="ECO:0000256" key="2">
    <source>
        <dbReference type="ARBA" id="ARBA00009772"/>
    </source>
</evidence>
<dbReference type="PANTHER" id="PTHR30065">
    <property type="entry name" value="FLAGELLAR BIOSYNTHETIC PROTEIN FLIR"/>
    <property type="match status" value="1"/>
</dbReference>
<evidence type="ECO:0000313" key="9">
    <source>
        <dbReference type="Proteomes" id="UP000295210"/>
    </source>
</evidence>
<evidence type="ECO:0000256" key="3">
    <source>
        <dbReference type="ARBA" id="ARBA00022475"/>
    </source>
</evidence>
<dbReference type="Proteomes" id="UP000295210">
    <property type="component" value="Unassembled WGS sequence"/>
</dbReference>
<dbReference type="RefSeq" id="WP_131991273.1">
    <property type="nucleotide sequence ID" value="NZ_SMGK01000001.1"/>
</dbReference>
<keyword evidence="5 7" id="KW-1133">Transmembrane helix</keyword>
<keyword evidence="6 7" id="KW-0472">Membrane</keyword>
<keyword evidence="3" id="KW-1003">Cell membrane</keyword>
<gene>
    <name evidence="8" type="ORF">C7378_0462</name>
</gene>
<dbReference type="Pfam" id="PF01311">
    <property type="entry name" value="Bac_export_1"/>
    <property type="match status" value="1"/>
</dbReference>
<dbReference type="PRINTS" id="PR00953">
    <property type="entry name" value="TYPE3IMRPROT"/>
</dbReference>
<keyword evidence="8" id="KW-0969">Cilium</keyword>
<keyword evidence="8" id="KW-0966">Cell projection</keyword>
<evidence type="ECO:0000313" key="8">
    <source>
        <dbReference type="EMBL" id="TCK75479.1"/>
    </source>
</evidence>
<keyword evidence="8" id="KW-0282">Flagellum</keyword>
<feature type="transmembrane region" description="Helical" evidence="7">
    <location>
        <begin position="81"/>
        <end position="103"/>
    </location>
</feature>
<dbReference type="InterPro" id="IPR002010">
    <property type="entry name" value="T3SS_IM_R"/>
</dbReference>
<evidence type="ECO:0000256" key="1">
    <source>
        <dbReference type="ARBA" id="ARBA00004651"/>
    </source>
</evidence>
<feature type="transmembrane region" description="Helical" evidence="7">
    <location>
        <begin position="123"/>
        <end position="146"/>
    </location>
</feature>
<keyword evidence="9" id="KW-1185">Reference proteome</keyword>
<protein>
    <submittedName>
        <fullName evidence="8">Flagellar biosynthetic protein FliR</fullName>
    </submittedName>
</protein>
<comment type="subcellular location">
    <subcellularLocation>
        <location evidence="1">Cell membrane</location>
        <topology evidence="1">Multi-pass membrane protein</topology>
    </subcellularLocation>
</comment>
<dbReference type="OrthoDB" id="9807748at2"/>
<evidence type="ECO:0000256" key="7">
    <source>
        <dbReference type="SAM" id="Phobius"/>
    </source>
</evidence>
<accession>A0A4R1LFL5</accession>
<dbReference type="GO" id="GO:0006605">
    <property type="term" value="P:protein targeting"/>
    <property type="evidence" value="ECO:0007669"/>
    <property type="project" value="InterPro"/>
</dbReference>
<dbReference type="AlphaFoldDB" id="A0A4R1LFL5"/>
<evidence type="ECO:0000256" key="5">
    <source>
        <dbReference type="ARBA" id="ARBA00022989"/>
    </source>
</evidence>
<dbReference type="PANTHER" id="PTHR30065:SF1">
    <property type="entry name" value="SURFACE PRESENTATION OF ANTIGENS PROTEIN SPAR"/>
    <property type="match status" value="1"/>
</dbReference>
<dbReference type="EMBL" id="SMGK01000001">
    <property type="protein sequence ID" value="TCK75479.1"/>
    <property type="molecule type" value="Genomic_DNA"/>
</dbReference>
<sequence length="266" mass="27866">MPALPQLDWQHYLAAWVLVMLRVSALAVFAPVFSSDAIPKAVKVTLVGTTSLLLAPVAASMTAAHAEIGFAAILGELAVGLVFGLTLLLLAEVALFAGQVVGLQFSFSLVNLLDPNTSIQTPIFGQLFSLLLTTGLVVSGLHRILLEALIRSFASVPVGTAIFKGKIAISLVTMGSGIFLAAIQLSAPVLAATMLVEIAIALVGRLSPSLPVMNITIPAKTFTGYVVLLGSLALWPRFFEMRFTALLDVAQRLVAQMATCGGAAIR</sequence>
<reference evidence="8 9" key="1">
    <citation type="submission" date="2019-03" db="EMBL/GenBank/DDBJ databases">
        <title>Genomic Encyclopedia of Type Strains, Phase IV (KMG-IV): sequencing the most valuable type-strain genomes for metagenomic binning, comparative biology and taxonomic classification.</title>
        <authorList>
            <person name="Goeker M."/>
        </authorList>
    </citation>
    <scope>NUCLEOTIDE SEQUENCE [LARGE SCALE GENOMIC DNA]</scope>
    <source>
        <strain evidence="8 9">DSM 103428</strain>
    </source>
</reference>
<proteinExistence type="inferred from homology"/>
<feature type="transmembrane region" description="Helical" evidence="7">
    <location>
        <begin position="167"/>
        <end position="195"/>
    </location>
</feature>
<organism evidence="8 9">
    <name type="scientific">Acidipila rosea</name>
    <dbReference type="NCBI Taxonomy" id="768535"/>
    <lineage>
        <taxon>Bacteria</taxon>
        <taxon>Pseudomonadati</taxon>
        <taxon>Acidobacteriota</taxon>
        <taxon>Terriglobia</taxon>
        <taxon>Terriglobales</taxon>
        <taxon>Acidobacteriaceae</taxon>
        <taxon>Acidipila</taxon>
    </lineage>
</organism>
<comment type="caution">
    <text evidence="8">The sequence shown here is derived from an EMBL/GenBank/DDBJ whole genome shotgun (WGS) entry which is preliminary data.</text>
</comment>
<dbReference type="GO" id="GO:0005886">
    <property type="term" value="C:plasma membrane"/>
    <property type="evidence" value="ECO:0007669"/>
    <property type="project" value="UniProtKB-SubCell"/>
</dbReference>